<reference evidence="2 3" key="1">
    <citation type="journal article" date="2018" name="Front. Microbiol.">
        <title>Hydrolytic Capabilities as a Key to Environmental Success: Chitinolytic and Cellulolytic Acidobacteria From Acidic Sub-arctic Soils and Boreal Peatlands.</title>
        <authorList>
            <person name="Belova S.E."/>
            <person name="Ravin N.V."/>
            <person name="Pankratov T.A."/>
            <person name="Rakitin A.L."/>
            <person name="Ivanova A.A."/>
            <person name="Beletsky A.V."/>
            <person name="Mardanov A.V."/>
            <person name="Sinninghe Damste J.S."/>
            <person name="Dedysh S.N."/>
        </authorList>
    </citation>
    <scope>NUCLEOTIDE SEQUENCE [LARGE SCALE GENOMIC DNA]</scope>
    <source>
        <strain evidence="2 3">SBC82</strain>
    </source>
</reference>
<dbReference type="AlphaFoldDB" id="A0A2Z5G8A6"/>
<gene>
    <name evidence="2" type="ORF">ACPOL_5954</name>
</gene>
<evidence type="ECO:0000256" key="1">
    <source>
        <dbReference type="SAM" id="Phobius"/>
    </source>
</evidence>
<dbReference type="InterPro" id="IPR007352">
    <property type="entry name" value="DUF420"/>
</dbReference>
<dbReference type="Proteomes" id="UP000253606">
    <property type="component" value="Chromosome"/>
</dbReference>
<organism evidence="2 3">
    <name type="scientific">Acidisarcina polymorpha</name>
    <dbReference type="NCBI Taxonomy" id="2211140"/>
    <lineage>
        <taxon>Bacteria</taxon>
        <taxon>Pseudomonadati</taxon>
        <taxon>Acidobacteriota</taxon>
        <taxon>Terriglobia</taxon>
        <taxon>Terriglobales</taxon>
        <taxon>Acidobacteriaceae</taxon>
        <taxon>Acidisarcina</taxon>
    </lineage>
</organism>
<evidence type="ECO:0000313" key="2">
    <source>
        <dbReference type="EMBL" id="AXC15198.1"/>
    </source>
</evidence>
<protein>
    <recommendedName>
        <fullName evidence="4">DUF420 domain-containing protein</fullName>
    </recommendedName>
</protein>
<dbReference type="EMBL" id="CP030840">
    <property type="protein sequence ID" value="AXC15198.1"/>
    <property type="molecule type" value="Genomic_DNA"/>
</dbReference>
<dbReference type="Pfam" id="PF04238">
    <property type="entry name" value="DUF420"/>
    <property type="match status" value="1"/>
</dbReference>
<keyword evidence="1" id="KW-1133">Transmembrane helix</keyword>
<keyword evidence="3" id="KW-1185">Reference proteome</keyword>
<evidence type="ECO:0000313" key="3">
    <source>
        <dbReference type="Proteomes" id="UP000253606"/>
    </source>
</evidence>
<sequence length="184" mass="20358">MQAARANTPTTNTTTAPVAVILAVSAVATLFLFWLIYVHPAADANGTQFTFLPNLNALLNGLSAVALLVGFYFIKHRRIAAHRASMMTAFVFSSLFLVSYIVNHALHGDQRYPVHDTVYHIYIPLLISHIVLAVVALPVVLITFYLSLSGRIPAHRRVARYTFPLWLYVSVTGVIVRLMLVAAR</sequence>
<evidence type="ECO:0008006" key="4">
    <source>
        <dbReference type="Google" id="ProtNLM"/>
    </source>
</evidence>
<keyword evidence="1" id="KW-0812">Transmembrane</keyword>
<accession>A0A2Z5G8A6</accession>
<feature type="transmembrane region" description="Helical" evidence="1">
    <location>
        <begin position="57"/>
        <end position="74"/>
    </location>
</feature>
<proteinExistence type="predicted"/>
<dbReference type="KEGG" id="abas:ACPOL_5954"/>
<feature type="transmembrane region" description="Helical" evidence="1">
    <location>
        <begin position="158"/>
        <end position="180"/>
    </location>
</feature>
<dbReference type="PANTHER" id="PTHR37692:SF1">
    <property type="entry name" value="DUF420 DOMAIN-CONTAINING PROTEIN"/>
    <property type="match status" value="1"/>
</dbReference>
<feature type="transmembrane region" description="Helical" evidence="1">
    <location>
        <begin position="86"/>
        <end position="102"/>
    </location>
</feature>
<feature type="transmembrane region" description="Helical" evidence="1">
    <location>
        <begin position="122"/>
        <end position="146"/>
    </location>
</feature>
<dbReference type="OrthoDB" id="9811380at2"/>
<feature type="transmembrane region" description="Helical" evidence="1">
    <location>
        <begin position="12"/>
        <end position="37"/>
    </location>
</feature>
<dbReference type="RefSeq" id="WP_114209813.1">
    <property type="nucleotide sequence ID" value="NZ_CP030840.1"/>
</dbReference>
<name>A0A2Z5G8A6_9BACT</name>
<dbReference type="PANTHER" id="PTHR37692">
    <property type="entry name" value="HYPOTHETICAL MEMBRANE SPANNING PROTEIN"/>
    <property type="match status" value="1"/>
</dbReference>
<keyword evidence="1" id="KW-0472">Membrane</keyword>